<dbReference type="EMBL" id="JARJCW010000157">
    <property type="protein sequence ID" value="KAJ7190113.1"/>
    <property type="molecule type" value="Genomic_DNA"/>
</dbReference>
<accession>A0AAD6ULV7</accession>
<sequence length="309" mass="32898">MPRPTAVGIPDSLIVHLAAAKLLDDSQSKESIGRPAGAHTYRTTTRRCSVQRVEPSGCHLQPLLQVCGAFGRPPRVGHDIYRSWALARPGPRDPKHLHQHSAFTLFVGLAVNKASANIIPNEDTGLVARQGGSVWEGATWSWANNVDPLTGFAPIGNAVFRVTLPATAPVKSPLVNISISITVDNGYSLYLNGTLIGNGVDFDEPDLWVVGDFDGSRPAQFTVLATNYADAPNPAGFIGKFEITSPLDPAAVTFVTGPGRGWKVVPFVPDTFTDPSLDDSSWPDVIGEGQVPVGPWGAIPNPVLRSLCV</sequence>
<evidence type="ECO:0000313" key="2">
    <source>
        <dbReference type="Proteomes" id="UP001219525"/>
    </source>
</evidence>
<dbReference type="Gene3D" id="2.60.120.260">
    <property type="entry name" value="Galactose-binding domain-like"/>
    <property type="match status" value="1"/>
</dbReference>
<protein>
    <submittedName>
        <fullName evidence="1">Uncharacterized protein</fullName>
    </submittedName>
</protein>
<keyword evidence="2" id="KW-1185">Reference proteome</keyword>
<proteinExistence type="predicted"/>
<evidence type="ECO:0000313" key="1">
    <source>
        <dbReference type="EMBL" id="KAJ7190113.1"/>
    </source>
</evidence>
<name>A0AAD6ULV7_9AGAR</name>
<organism evidence="1 2">
    <name type="scientific">Mycena pura</name>
    <dbReference type="NCBI Taxonomy" id="153505"/>
    <lineage>
        <taxon>Eukaryota</taxon>
        <taxon>Fungi</taxon>
        <taxon>Dikarya</taxon>
        <taxon>Basidiomycota</taxon>
        <taxon>Agaricomycotina</taxon>
        <taxon>Agaricomycetes</taxon>
        <taxon>Agaricomycetidae</taxon>
        <taxon>Agaricales</taxon>
        <taxon>Marasmiineae</taxon>
        <taxon>Mycenaceae</taxon>
        <taxon>Mycena</taxon>
    </lineage>
</organism>
<dbReference type="AlphaFoldDB" id="A0AAD6ULV7"/>
<gene>
    <name evidence="1" type="ORF">GGX14DRAFT_701907</name>
</gene>
<dbReference type="Proteomes" id="UP001219525">
    <property type="component" value="Unassembled WGS sequence"/>
</dbReference>
<reference evidence="1" key="1">
    <citation type="submission" date="2023-03" db="EMBL/GenBank/DDBJ databases">
        <title>Massive genome expansion in bonnet fungi (Mycena s.s.) driven by repeated elements and novel gene families across ecological guilds.</title>
        <authorList>
            <consortium name="Lawrence Berkeley National Laboratory"/>
            <person name="Harder C.B."/>
            <person name="Miyauchi S."/>
            <person name="Viragh M."/>
            <person name="Kuo A."/>
            <person name="Thoen E."/>
            <person name="Andreopoulos B."/>
            <person name="Lu D."/>
            <person name="Skrede I."/>
            <person name="Drula E."/>
            <person name="Henrissat B."/>
            <person name="Morin E."/>
            <person name="Kohler A."/>
            <person name="Barry K."/>
            <person name="LaButti K."/>
            <person name="Morin E."/>
            <person name="Salamov A."/>
            <person name="Lipzen A."/>
            <person name="Mereny Z."/>
            <person name="Hegedus B."/>
            <person name="Baldrian P."/>
            <person name="Stursova M."/>
            <person name="Weitz H."/>
            <person name="Taylor A."/>
            <person name="Grigoriev I.V."/>
            <person name="Nagy L.G."/>
            <person name="Martin F."/>
            <person name="Kauserud H."/>
        </authorList>
    </citation>
    <scope>NUCLEOTIDE SEQUENCE</scope>
    <source>
        <strain evidence="1">9144</strain>
    </source>
</reference>
<comment type="caution">
    <text evidence="1">The sequence shown here is derived from an EMBL/GenBank/DDBJ whole genome shotgun (WGS) entry which is preliminary data.</text>
</comment>